<reference evidence="3" key="1">
    <citation type="submission" date="2020-10" db="EMBL/GenBank/DDBJ databases">
        <authorList>
            <person name="Castelo-Branco R."/>
            <person name="Eusebio N."/>
            <person name="Adriana R."/>
            <person name="Vieira A."/>
            <person name="Brugerolle De Fraissinette N."/>
            <person name="Rezende De Castro R."/>
            <person name="Schneider M.P."/>
            <person name="Vasconcelos V."/>
            <person name="Leao P.N."/>
        </authorList>
    </citation>
    <scope>NUCLEOTIDE SEQUENCE</scope>
    <source>
        <strain evidence="3">LEGE 11479</strain>
    </source>
</reference>
<evidence type="ECO:0000313" key="4">
    <source>
        <dbReference type="Proteomes" id="UP000615026"/>
    </source>
</evidence>
<protein>
    <submittedName>
        <fullName evidence="3">NACHT domain-containing protein</fullName>
    </submittedName>
</protein>
<keyword evidence="1" id="KW-0812">Transmembrane</keyword>
<keyword evidence="1" id="KW-0472">Membrane</keyword>
<evidence type="ECO:0000256" key="1">
    <source>
        <dbReference type="SAM" id="Phobius"/>
    </source>
</evidence>
<sequence length="652" mass="73079">IAQGDHAHTLQGNQNKANVGHGNILVDGHGHTVIIQKASTEKRPRLEHTLLDEVAKEVSYRRQQSLHNQVFIELGKEQAANQVSCPWAMEVKVGKQAPEPISDGQTIANVFERPDIAGKLLILGQPGAGKTTTLLDLAKDLVILAQQDMSQPIPVLFNLSSWQDDKQTIAQWLVKELREKYQVREAKGQELMEAKKLLPLLDGLDELAAQRQKECVKAINTWLGSDLGASKVTICSRIQEYKTYKTVLTLNGAICLQPLKKLQIERYLQQTGKTELWSVVSQDETVVDLVRVPLWLSVLTLARNELDLAKWSRLNTDQDRLTLLLDAYVRARLAEPLSEKNCKQYKPTRVPTAKQTRRWLVWLAQNIEQDEFLIERMQPTLLTTHSEKWQMRLIFGVIGGLTGSLIGGLILGLILGLIWGLIGGLIWGLIEGLIEGLHSIDTVEILKSHFSHVTRFSLKTLIWSLIWGLVWSLILGPIWGLVWSLILGLILGLIWGLIESLICGLIEGCKADIQTQVQPNQGILNSGRNTVFLLAMAIPAAGLVLWLLPLGLTLVPSLDEQQIAGIVGAGVVALFLRTWKYGGGDAYLRHYALRFILARSGKIPYLYANFLNYCTERLLLQRVGGRFRFLHRTLQEHFAAMPLEDYRQGMKP</sequence>
<dbReference type="Proteomes" id="UP000615026">
    <property type="component" value="Unassembled WGS sequence"/>
</dbReference>
<feature type="transmembrane region" description="Helical" evidence="1">
    <location>
        <begin position="461"/>
        <end position="479"/>
    </location>
</feature>
<evidence type="ECO:0000259" key="2">
    <source>
        <dbReference type="Pfam" id="PF05729"/>
    </source>
</evidence>
<accession>A0A929FBZ2</accession>
<feature type="transmembrane region" description="Helical" evidence="1">
    <location>
        <begin position="421"/>
        <end position="440"/>
    </location>
</feature>
<proteinExistence type="predicted"/>
<feature type="transmembrane region" description="Helical" evidence="1">
    <location>
        <begin position="530"/>
        <end position="549"/>
    </location>
</feature>
<name>A0A929FBZ2_LEPEC</name>
<dbReference type="EMBL" id="JADEXP010000278">
    <property type="protein sequence ID" value="MBE9069474.1"/>
    <property type="molecule type" value="Genomic_DNA"/>
</dbReference>
<feature type="transmembrane region" description="Helical" evidence="1">
    <location>
        <begin position="485"/>
        <end position="509"/>
    </location>
</feature>
<dbReference type="InterPro" id="IPR007111">
    <property type="entry name" value="NACHT_NTPase"/>
</dbReference>
<organism evidence="3 4">
    <name type="scientific">Leptolyngbya cf. ectocarpi LEGE 11479</name>
    <dbReference type="NCBI Taxonomy" id="1828722"/>
    <lineage>
        <taxon>Bacteria</taxon>
        <taxon>Bacillati</taxon>
        <taxon>Cyanobacteriota</taxon>
        <taxon>Cyanophyceae</taxon>
        <taxon>Leptolyngbyales</taxon>
        <taxon>Leptolyngbyaceae</taxon>
        <taxon>Leptolyngbya group</taxon>
        <taxon>Leptolyngbya</taxon>
    </lineage>
</organism>
<comment type="caution">
    <text evidence="3">The sequence shown here is derived from an EMBL/GenBank/DDBJ whole genome shotgun (WGS) entry which is preliminary data.</text>
</comment>
<dbReference type="InterPro" id="IPR027417">
    <property type="entry name" value="P-loop_NTPase"/>
</dbReference>
<feature type="transmembrane region" description="Helical" evidence="1">
    <location>
        <begin position="393"/>
        <end position="415"/>
    </location>
</feature>
<gene>
    <name evidence="3" type="ORF">IQ260_22770</name>
</gene>
<dbReference type="AlphaFoldDB" id="A0A929FBZ2"/>
<feature type="non-terminal residue" evidence="3">
    <location>
        <position position="1"/>
    </location>
</feature>
<feature type="domain" description="NACHT" evidence="2">
    <location>
        <begin position="121"/>
        <end position="232"/>
    </location>
</feature>
<keyword evidence="1" id="KW-1133">Transmembrane helix</keyword>
<dbReference type="Pfam" id="PF05729">
    <property type="entry name" value="NACHT"/>
    <property type="match status" value="1"/>
</dbReference>
<keyword evidence="4" id="KW-1185">Reference proteome</keyword>
<feature type="transmembrane region" description="Helical" evidence="1">
    <location>
        <begin position="561"/>
        <end position="579"/>
    </location>
</feature>
<dbReference type="Gene3D" id="3.40.50.300">
    <property type="entry name" value="P-loop containing nucleotide triphosphate hydrolases"/>
    <property type="match status" value="1"/>
</dbReference>
<dbReference type="SUPFAM" id="SSF52540">
    <property type="entry name" value="P-loop containing nucleoside triphosphate hydrolases"/>
    <property type="match status" value="1"/>
</dbReference>
<evidence type="ECO:0000313" key="3">
    <source>
        <dbReference type="EMBL" id="MBE9069474.1"/>
    </source>
</evidence>
<dbReference type="RefSeq" id="WP_193995375.1">
    <property type="nucleotide sequence ID" value="NZ_JADEXP010000278.1"/>
</dbReference>